<name>A0A6A5RWU1_9PLEO</name>
<gene>
    <name evidence="1" type="ORF">M421DRAFT_283131</name>
</gene>
<dbReference type="RefSeq" id="XP_033452291.1">
    <property type="nucleotide sequence ID" value="XM_033588934.1"/>
</dbReference>
<protein>
    <submittedName>
        <fullName evidence="1">Uncharacterized protein</fullName>
    </submittedName>
</protein>
<dbReference type="Proteomes" id="UP000800082">
    <property type="component" value="Unassembled WGS sequence"/>
</dbReference>
<accession>A0A6A5RWU1</accession>
<dbReference type="AlphaFoldDB" id="A0A6A5RWU1"/>
<sequence>MTEWPCEDGRRAQFHVLEGIVFLYPTALAIPRDPPYAKASTDADSEHDFPEVIGWDRSRQRGKMSRNSFIVRRRPCHGRGTGMLCAAHVRAQFGCGQTEGRGEVLIFSCLSCFGAAFEEFEAPFETDEGGQAWR</sequence>
<reference evidence="1" key="1">
    <citation type="journal article" date="2020" name="Stud. Mycol.">
        <title>101 Dothideomycetes genomes: a test case for predicting lifestyles and emergence of pathogens.</title>
        <authorList>
            <person name="Haridas S."/>
            <person name="Albert R."/>
            <person name="Binder M."/>
            <person name="Bloem J."/>
            <person name="Labutti K."/>
            <person name="Salamov A."/>
            <person name="Andreopoulos B."/>
            <person name="Baker S."/>
            <person name="Barry K."/>
            <person name="Bills G."/>
            <person name="Bluhm B."/>
            <person name="Cannon C."/>
            <person name="Castanera R."/>
            <person name="Culley D."/>
            <person name="Daum C."/>
            <person name="Ezra D."/>
            <person name="Gonzalez J."/>
            <person name="Henrissat B."/>
            <person name="Kuo A."/>
            <person name="Liang C."/>
            <person name="Lipzen A."/>
            <person name="Lutzoni F."/>
            <person name="Magnuson J."/>
            <person name="Mondo S."/>
            <person name="Nolan M."/>
            <person name="Ohm R."/>
            <person name="Pangilinan J."/>
            <person name="Park H.-J."/>
            <person name="Ramirez L."/>
            <person name="Alfaro M."/>
            <person name="Sun H."/>
            <person name="Tritt A."/>
            <person name="Yoshinaga Y."/>
            <person name="Zwiers L.-H."/>
            <person name="Turgeon B."/>
            <person name="Goodwin S."/>
            <person name="Spatafora J."/>
            <person name="Crous P."/>
            <person name="Grigoriev I."/>
        </authorList>
    </citation>
    <scope>NUCLEOTIDE SEQUENCE</scope>
    <source>
        <strain evidence="1">CBS 183.55</strain>
    </source>
</reference>
<organism evidence="1 2">
    <name type="scientific">Didymella exigua CBS 183.55</name>
    <dbReference type="NCBI Taxonomy" id="1150837"/>
    <lineage>
        <taxon>Eukaryota</taxon>
        <taxon>Fungi</taxon>
        <taxon>Dikarya</taxon>
        <taxon>Ascomycota</taxon>
        <taxon>Pezizomycotina</taxon>
        <taxon>Dothideomycetes</taxon>
        <taxon>Pleosporomycetidae</taxon>
        <taxon>Pleosporales</taxon>
        <taxon>Pleosporineae</taxon>
        <taxon>Didymellaceae</taxon>
        <taxon>Didymella</taxon>
    </lineage>
</organism>
<dbReference type="EMBL" id="ML978959">
    <property type="protein sequence ID" value="KAF1932043.1"/>
    <property type="molecule type" value="Genomic_DNA"/>
</dbReference>
<evidence type="ECO:0000313" key="1">
    <source>
        <dbReference type="EMBL" id="KAF1932043.1"/>
    </source>
</evidence>
<proteinExistence type="predicted"/>
<keyword evidence="2" id="KW-1185">Reference proteome</keyword>
<dbReference type="GeneID" id="54346581"/>
<evidence type="ECO:0000313" key="2">
    <source>
        <dbReference type="Proteomes" id="UP000800082"/>
    </source>
</evidence>